<dbReference type="SUPFAM" id="SSF56219">
    <property type="entry name" value="DNase I-like"/>
    <property type="match status" value="1"/>
</dbReference>
<feature type="transmembrane region" description="Helical" evidence="2">
    <location>
        <begin position="1110"/>
        <end position="1133"/>
    </location>
</feature>
<keyword evidence="2" id="KW-0812">Transmembrane</keyword>
<dbReference type="InterPro" id="IPR036691">
    <property type="entry name" value="Endo/exonu/phosph_ase_sf"/>
</dbReference>
<dbReference type="OrthoDB" id="422822at2759"/>
<evidence type="ECO:0000313" key="7">
    <source>
        <dbReference type="Proteomes" id="UP001152797"/>
    </source>
</evidence>
<keyword evidence="2" id="KW-0472">Membrane</keyword>
<dbReference type="EMBL" id="CAMXCT030000248">
    <property type="protein sequence ID" value="CAL4763462.1"/>
    <property type="molecule type" value="Genomic_DNA"/>
</dbReference>
<keyword evidence="7" id="KW-1185">Reference proteome</keyword>
<evidence type="ECO:0000259" key="3">
    <source>
        <dbReference type="Pfam" id="PF00078"/>
    </source>
</evidence>
<dbReference type="Proteomes" id="UP001152797">
    <property type="component" value="Unassembled WGS sequence"/>
</dbReference>
<accession>A0A9P1BP17</accession>
<dbReference type="Gene3D" id="3.60.10.10">
    <property type="entry name" value="Endonuclease/exonuclease/phosphatase"/>
    <property type="match status" value="1"/>
</dbReference>
<evidence type="ECO:0000313" key="6">
    <source>
        <dbReference type="EMBL" id="CAL4763462.1"/>
    </source>
</evidence>
<gene>
    <name evidence="4" type="ORF">C1SCF055_LOCUS4403</name>
</gene>
<dbReference type="AlphaFoldDB" id="A0A9P1BP17"/>
<reference evidence="4" key="1">
    <citation type="submission" date="2022-10" db="EMBL/GenBank/DDBJ databases">
        <authorList>
            <person name="Chen Y."/>
            <person name="Dougan E. K."/>
            <person name="Chan C."/>
            <person name="Rhodes N."/>
            <person name="Thang M."/>
        </authorList>
    </citation>
    <scope>NUCLEOTIDE SEQUENCE</scope>
</reference>
<feature type="region of interest" description="Disordered" evidence="1">
    <location>
        <begin position="144"/>
        <end position="169"/>
    </location>
</feature>
<proteinExistence type="predicted"/>
<dbReference type="EMBL" id="CAMXCT010000248">
    <property type="protein sequence ID" value="CAI3976150.1"/>
    <property type="molecule type" value="Genomic_DNA"/>
</dbReference>
<dbReference type="Pfam" id="PF00078">
    <property type="entry name" value="RVT_1"/>
    <property type="match status" value="1"/>
</dbReference>
<name>A0A9P1BP17_9DINO</name>
<feature type="non-terminal residue" evidence="4">
    <location>
        <position position="1138"/>
    </location>
</feature>
<dbReference type="EMBL" id="CAMXCT020000248">
    <property type="protein sequence ID" value="CAL1129525.1"/>
    <property type="molecule type" value="Genomic_DNA"/>
</dbReference>
<evidence type="ECO:0000313" key="4">
    <source>
        <dbReference type="EMBL" id="CAI3976150.1"/>
    </source>
</evidence>
<feature type="domain" description="Reverse transcriptase" evidence="3">
    <location>
        <begin position="759"/>
        <end position="863"/>
    </location>
</feature>
<feature type="compositionally biased region" description="Low complexity" evidence="1">
    <location>
        <begin position="258"/>
        <end position="273"/>
    </location>
</feature>
<feature type="non-terminal residue" evidence="4">
    <location>
        <position position="1"/>
    </location>
</feature>
<feature type="region of interest" description="Disordered" evidence="1">
    <location>
        <begin position="251"/>
        <end position="273"/>
    </location>
</feature>
<keyword evidence="2" id="KW-1133">Transmembrane helix</keyword>
<evidence type="ECO:0000313" key="5">
    <source>
        <dbReference type="EMBL" id="CAL1129525.1"/>
    </source>
</evidence>
<sequence>KANAEAASYTTEPSFLTLSYGNASTTVLASWVRAAEFAEQCRSLAEIHGLKAKFVLITTQEMAEAKQQHFAITTAPHSHQLRRLYLKPLATELPDLPPDPIASSTHRPTETQLFVFESAFPDPLCPGTGGSLYSTLQQAPKEAVAALEPESNNGKGGGSGVGLRRTDGSKPPITAKIWRLTGAPNLFRAIDISQALEGAGCADVMAIQPPRGQKPWLIKAKPAKDSSEDFYGISTVEHTLLLSKVPPRNASLASRAPQASTAKKSQAKASTATVKKRSFEEIIPPTTPKSSSCAKPKIFSWPCNICGTVIKGTTALRLSQDRGSHMSYRHSDVPGNTLASSLSATPWIRDRIRKTHEEQKARVKTNAVLDTRLVHLACTFQVWLKQSAHNKQLLLDAWGITLSQTNAKFQQRQQHSMLHAPSQCTAATLISINTGGAPGVWRAIDRFLVEAEQPPAIMCMQEAALSANEYDAVASRFNFLGYSTFYAKAAHPHRPSGGVLSATRRELRAQLLHAHFEEDHQHIAISLGSWILLNSYVPPRPNLLEQALTSVNEILSVHRANAGSRPWLWTGDFNDSAAQVQTTANLHDGSLLQAQTAWKGTYSIDQIWTNRGDLTRVHDISTERISNHKALQCSIEVLWKEEDTEEPPVDTTWGLYNQALFDCFQHTATRMLLADSETSTTAFNLWEFKASTAQPKPLDTLRSDLQSLGDGLVGQQHQQTAKDRCAPVVGWRLWITLLAATAAMQQLGMPAGLCNALCFQWNHQRRLLQWQQDILARPLETAVAIPQGDALSPLALGVYMYAGLRFVEVQTPENAQQRQRSIYMDDRTWTCSSPALLMQTLRSCETFSNSIGLQENPEKTQLVGSSQYRRRRLKEELADQRLLAEKVSSSALVLGCSTGKAHCIQKKEKQRIEAAKALYARQSILPVKQRTKLNDQRSLGVSKAAYGWVANTSPQSHSTDHDKMARKASRPFTQVAINLHNLQVVIGTRQVLLWLKRKCMESWTWQQDRASQIAQEARQWLTDRGWEQIRQGWHHPVLGKELHTAFAQGERWIPVTAKSIAHLCREGWRTQQWEEFLHSGRRESRILGLWPYDEVRFSHVRKIAQETQGAALAILYGAVLYGAVSPACFGLLCGKLFV</sequence>
<comment type="caution">
    <text evidence="4">The sequence shown here is derived from an EMBL/GenBank/DDBJ whole genome shotgun (WGS) entry which is preliminary data.</text>
</comment>
<evidence type="ECO:0000256" key="2">
    <source>
        <dbReference type="SAM" id="Phobius"/>
    </source>
</evidence>
<evidence type="ECO:0000256" key="1">
    <source>
        <dbReference type="SAM" id="MobiDB-lite"/>
    </source>
</evidence>
<protein>
    <submittedName>
        <fullName evidence="6">Voltage-dependent calcium channel type A subunit alpha-1</fullName>
    </submittedName>
</protein>
<dbReference type="InterPro" id="IPR000477">
    <property type="entry name" value="RT_dom"/>
</dbReference>
<organism evidence="4">
    <name type="scientific">Cladocopium goreaui</name>
    <dbReference type="NCBI Taxonomy" id="2562237"/>
    <lineage>
        <taxon>Eukaryota</taxon>
        <taxon>Sar</taxon>
        <taxon>Alveolata</taxon>
        <taxon>Dinophyceae</taxon>
        <taxon>Suessiales</taxon>
        <taxon>Symbiodiniaceae</taxon>
        <taxon>Cladocopium</taxon>
    </lineage>
</organism>
<reference evidence="5" key="2">
    <citation type="submission" date="2024-04" db="EMBL/GenBank/DDBJ databases">
        <authorList>
            <person name="Chen Y."/>
            <person name="Shah S."/>
            <person name="Dougan E. K."/>
            <person name="Thang M."/>
            <person name="Chan C."/>
        </authorList>
    </citation>
    <scope>NUCLEOTIDE SEQUENCE [LARGE SCALE GENOMIC DNA]</scope>
</reference>